<name>A0A1I3HSR3_9PLAN</name>
<keyword evidence="2" id="KW-1185">Reference proteome</keyword>
<organism evidence="1 2">
    <name type="scientific">Planctomicrobium piriforme</name>
    <dbReference type="NCBI Taxonomy" id="1576369"/>
    <lineage>
        <taxon>Bacteria</taxon>
        <taxon>Pseudomonadati</taxon>
        <taxon>Planctomycetota</taxon>
        <taxon>Planctomycetia</taxon>
        <taxon>Planctomycetales</taxon>
        <taxon>Planctomycetaceae</taxon>
        <taxon>Planctomicrobium</taxon>
    </lineage>
</organism>
<dbReference type="EMBL" id="FOQD01000008">
    <property type="protein sequence ID" value="SFI38808.1"/>
    <property type="molecule type" value="Genomic_DNA"/>
</dbReference>
<evidence type="ECO:0000313" key="2">
    <source>
        <dbReference type="Proteomes" id="UP000199518"/>
    </source>
</evidence>
<reference evidence="2" key="1">
    <citation type="submission" date="2016-10" db="EMBL/GenBank/DDBJ databases">
        <authorList>
            <person name="Varghese N."/>
            <person name="Submissions S."/>
        </authorList>
    </citation>
    <scope>NUCLEOTIDE SEQUENCE [LARGE SCALE GENOMIC DNA]</scope>
    <source>
        <strain evidence="2">DSM 26348</strain>
    </source>
</reference>
<proteinExistence type="predicted"/>
<dbReference type="AlphaFoldDB" id="A0A1I3HSR3"/>
<accession>A0A1I3HSR3</accession>
<protein>
    <submittedName>
        <fullName evidence="1">Uncharacterized protein</fullName>
    </submittedName>
</protein>
<sequence>MILKPTILGYKIIEKSRLAYDGNELHLIDGQSSRVITDQELAAVLNVTENCQIRECVGFDFMLFSDT</sequence>
<gene>
    <name evidence="1" type="ORF">SAMN05421753_108181</name>
</gene>
<dbReference type="Proteomes" id="UP000199518">
    <property type="component" value="Unassembled WGS sequence"/>
</dbReference>
<evidence type="ECO:0000313" key="1">
    <source>
        <dbReference type="EMBL" id="SFI38808.1"/>
    </source>
</evidence>